<feature type="repeat" description="ANK" evidence="1">
    <location>
        <begin position="761"/>
        <end position="793"/>
    </location>
</feature>
<dbReference type="Gene3D" id="1.25.40.20">
    <property type="entry name" value="Ankyrin repeat-containing domain"/>
    <property type="match status" value="1"/>
</dbReference>
<organism evidence="4 5">
    <name type="scientific">Elsinoe australis</name>
    <dbReference type="NCBI Taxonomy" id="40998"/>
    <lineage>
        <taxon>Eukaryota</taxon>
        <taxon>Fungi</taxon>
        <taxon>Dikarya</taxon>
        <taxon>Ascomycota</taxon>
        <taxon>Pezizomycotina</taxon>
        <taxon>Dothideomycetes</taxon>
        <taxon>Dothideomycetidae</taxon>
        <taxon>Myriangiales</taxon>
        <taxon>Elsinoaceae</taxon>
        <taxon>Elsinoe</taxon>
    </lineage>
</organism>
<keyword evidence="1" id="KW-0040">ANK repeat</keyword>
<dbReference type="PROSITE" id="PS50297">
    <property type="entry name" value="ANK_REP_REGION"/>
    <property type="match status" value="2"/>
</dbReference>
<feature type="repeat" description="ANK" evidence="1">
    <location>
        <begin position="695"/>
        <end position="727"/>
    </location>
</feature>
<dbReference type="InterPro" id="IPR036770">
    <property type="entry name" value="Ankyrin_rpt-contain_sf"/>
</dbReference>
<feature type="repeat" description="ANK" evidence="1">
    <location>
        <begin position="629"/>
        <end position="661"/>
    </location>
</feature>
<accession>A0A2P7ZUN3</accession>
<feature type="region of interest" description="Disordered" evidence="2">
    <location>
        <begin position="20"/>
        <end position="47"/>
    </location>
</feature>
<sequence>MYSYRHARKLDLDSGQRLLAPQLPNLPTDNTNNDASAEKVPTVRGEPKSALSKNLQGMNQDTFTETVASKIVDTIPKPVAKPAPSQRAKTEISTTASRITYPQPPRLATAMDDFICPCCSLPQSRDIAGSAARWRNHVTQDVRPYTCVLDACPTPEAMFVTRSEWTRHMETEHETLDICECPLCDDGQNFLERTDFMAHLKQDHKDSVLDPDTFADACEAPAPPMILSCPLCSWAEDQEQSFDSDDLLDHIAEHVHSFSLRSLPWARDSDLQSTGVHQDLENDKRVLLWGKGLEEEGAEDAGPMSGPEPWDDESDPQSQAHGDPLDFPSLVRACQGFGQYEVSEAESDAVNQWNDPIHDDLEYFREDGEVSAVASRAEDSESASLSSFENTDESSSEIGNLSSNADAISSFDDEDEDSASHDEDALSDAQVQIYREAFENVPTKLKSSVIRLLRFALYGKYPIPSDEAADAVAVDLDSRPGFSPGNRPETITDIVAACPLLAIAVGLDESRPEIRLARGDVREYLTSVSEQSDVFEEDLCHTEITRVCLSYLISLETDVPADLLRSQYPFASYCAENWAYHFRQLGQPEHSIMDSATNLLLSSSHYRMLQGLYNPGSMDLWEENIDTTGIYSPLYYASRENLERLVECLINAGVDVNAQGGEYGNALQAAISELYEPIVQLLLQHGANVNAQGGYYGTALQAAAFVDSEPIVQSLLELGADVNVQGGYYGNALQAAAAGGSGSIVQLLLEHGADVNVQGGKYGNALQVAAYAGSEPIVQSLLQHGADVNAQGGYYCCALQAAVSQRGSSEVVKLLLDHGADPNVEGGEFGHALQAAVLSDDKAMVQLLIQRGADVNARGGMYGSALFAANHIGDKSIMALLLDNEADVLRETRKTKVSRRKQEGNTSRGK</sequence>
<dbReference type="SMART" id="SM00355">
    <property type="entry name" value="ZnF_C2H2"/>
    <property type="match status" value="3"/>
</dbReference>
<dbReference type="Proteomes" id="UP000243723">
    <property type="component" value="Unassembled WGS sequence"/>
</dbReference>
<keyword evidence="5" id="KW-1185">Reference proteome</keyword>
<feature type="region of interest" description="Disordered" evidence="2">
    <location>
        <begin position="296"/>
        <end position="328"/>
    </location>
</feature>
<dbReference type="OrthoDB" id="427518at2759"/>
<dbReference type="EMBL" id="NHZQ01000121">
    <property type="protein sequence ID" value="PSK51920.1"/>
    <property type="molecule type" value="Genomic_DNA"/>
</dbReference>
<protein>
    <recommendedName>
        <fullName evidence="3">C2H2-type domain-containing protein</fullName>
    </recommendedName>
</protein>
<dbReference type="InterPro" id="IPR013087">
    <property type="entry name" value="Znf_C2H2_type"/>
</dbReference>
<dbReference type="PROSITE" id="PS50088">
    <property type="entry name" value="ANK_REPEAT"/>
    <property type="match status" value="5"/>
</dbReference>
<dbReference type="PANTHER" id="PTHR46224:SF6">
    <property type="entry name" value="ANKYRIN REPEAT FAMILY PROTEIN"/>
    <property type="match status" value="1"/>
</dbReference>
<comment type="caution">
    <text evidence="4">The sequence shown here is derived from an EMBL/GenBank/DDBJ whole genome shotgun (WGS) entry which is preliminary data.</text>
</comment>
<dbReference type="InterPro" id="IPR002110">
    <property type="entry name" value="Ankyrin_rpt"/>
</dbReference>
<feature type="domain" description="C2H2-type" evidence="3">
    <location>
        <begin position="227"/>
        <end position="254"/>
    </location>
</feature>
<feature type="domain" description="C2H2-type" evidence="3">
    <location>
        <begin position="179"/>
        <end position="204"/>
    </location>
</feature>
<feature type="repeat" description="ANK" evidence="1">
    <location>
        <begin position="728"/>
        <end position="760"/>
    </location>
</feature>
<dbReference type="InterPro" id="IPR051616">
    <property type="entry name" value="Cul2-RING_E3_ligase_SR"/>
</dbReference>
<dbReference type="Pfam" id="PF00023">
    <property type="entry name" value="Ank"/>
    <property type="match status" value="1"/>
</dbReference>
<dbReference type="PANTHER" id="PTHR46224">
    <property type="entry name" value="ANKYRIN REPEAT FAMILY PROTEIN"/>
    <property type="match status" value="1"/>
</dbReference>
<feature type="repeat" description="ANK" evidence="1">
    <location>
        <begin position="832"/>
        <end position="860"/>
    </location>
</feature>
<dbReference type="SUPFAM" id="SSF48403">
    <property type="entry name" value="Ankyrin repeat"/>
    <property type="match status" value="1"/>
</dbReference>
<dbReference type="STRING" id="40998.A0A2P7ZUN3"/>
<feature type="domain" description="C2H2-type" evidence="3">
    <location>
        <begin position="145"/>
        <end position="173"/>
    </location>
</feature>
<gene>
    <name evidence="4" type="ORF">B9Z65_3187</name>
</gene>
<evidence type="ECO:0000256" key="2">
    <source>
        <dbReference type="SAM" id="MobiDB-lite"/>
    </source>
</evidence>
<proteinExistence type="predicted"/>
<evidence type="ECO:0000259" key="3">
    <source>
        <dbReference type="SMART" id="SM00355"/>
    </source>
</evidence>
<dbReference type="SMART" id="SM00248">
    <property type="entry name" value="ANK"/>
    <property type="match status" value="8"/>
</dbReference>
<dbReference type="AlphaFoldDB" id="A0A2P7ZUN3"/>
<name>A0A2P7ZUN3_9PEZI</name>
<evidence type="ECO:0000256" key="1">
    <source>
        <dbReference type="PROSITE-ProRule" id="PRU00023"/>
    </source>
</evidence>
<feature type="compositionally biased region" description="Polar residues" evidence="2">
    <location>
        <begin position="25"/>
        <end position="35"/>
    </location>
</feature>
<reference evidence="4 5" key="1">
    <citation type="submission" date="2017-05" db="EMBL/GenBank/DDBJ databases">
        <title>Draft genome sequence of Elsinoe australis.</title>
        <authorList>
            <person name="Cheng Q."/>
        </authorList>
    </citation>
    <scope>NUCLEOTIDE SEQUENCE [LARGE SCALE GENOMIC DNA]</scope>
    <source>
        <strain evidence="4 5">NL1</strain>
    </source>
</reference>
<evidence type="ECO:0000313" key="4">
    <source>
        <dbReference type="EMBL" id="PSK51920.1"/>
    </source>
</evidence>
<evidence type="ECO:0000313" key="5">
    <source>
        <dbReference type="Proteomes" id="UP000243723"/>
    </source>
</evidence>
<dbReference type="Pfam" id="PF12796">
    <property type="entry name" value="Ank_2"/>
    <property type="match status" value="2"/>
</dbReference>
<feature type="region of interest" description="Disordered" evidence="2">
    <location>
        <begin position="372"/>
        <end position="425"/>
    </location>
</feature>